<dbReference type="EMBL" id="JABCIY010000003">
    <property type="protein sequence ID" value="KAF7198140.1"/>
    <property type="molecule type" value="Genomic_DNA"/>
</dbReference>
<proteinExistence type="predicted"/>
<comment type="caution">
    <text evidence="6">The sequence shown here is derived from an EMBL/GenBank/DDBJ whole genome shotgun (WGS) entry which is preliminary data.</text>
</comment>
<dbReference type="GO" id="GO:0019706">
    <property type="term" value="F:protein-cysteine S-palmitoyltransferase activity"/>
    <property type="evidence" value="ECO:0007669"/>
    <property type="project" value="UniProtKB-EC"/>
</dbReference>
<feature type="repeat" description="ANK" evidence="4">
    <location>
        <begin position="382"/>
        <end position="414"/>
    </location>
</feature>
<feature type="repeat" description="ANK" evidence="4">
    <location>
        <begin position="197"/>
        <end position="229"/>
    </location>
</feature>
<dbReference type="Gene3D" id="1.25.40.20">
    <property type="entry name" value="Ankyrin repeat-containing domain"/>
    <property type="match status" value="3"/>
</dbReference>
<dbReference type="OrthoDB" id="3643233at2759"/>
<dbReference type="InterPro" id="IPR036770">
    <property type="entry name" value="Ankyrin_rpt-contain_sf"/>
</dbReference>
<feature type="repeat" description="ANK" evidence="4">
    <location>
        <begin position="76"/>
        <end position="108"/>
    </location>
</feature>
<protein>
    <recommendedName>
        <fullName evidence="1">protein S-acyltransferase</fullName>
        <ecNumber evidence="1">2.3.1.225</ecNumber>
    </recommendedName>
</protein>
<organism evidence="6 7">
    <name type="scientific">Pseudocercospora fuligena</name>
    <dbReference type="NCBI Taxonomy" id="685502"/>
    <lineage>
        <taxon>Eukaryota</taxon>
        <taxon>Fungi</taxon>
        <taxon>Dikarya</taxon>
        <taxon>Ascomycota</taxon>
        <taxon>Pezizomycotina</taxon>
        <taxon>Dothideomycetes</taxon>
        <taxon>Dothideomycetidae</taxon>
        <taxon>Mycosphaerellales</taxon>
        <taxon>Mycosphaerellaceae</taxon>
        <taxon>Pseudocercospora</taxon>
    </lineage>
</organism>
<dbReference type="SMART" id="SM00248">
    <property type="entry name" value="ANK"/>
    <property type="match status" value="14"/>
</dbReference>
<gene>
    <name evidence="6" type="ORF">HII31_00496</name>
</gene>
<dbReference type="PANTHER" id="PTHR24161">
    <property type="entry name" value="ANK_REP_REGION DOMAIN-CONTAINING PROTEIN-RELATED"/>
    <property type="match status" value="1"/>
</dbReference>
<dbReference type="EC" id="2.3.1.225" evidence="1"/>
<keyword evidence="7" id="KW-1185">Reference proteome</keyword>
<feature type="compositionally biased region" description="Basic and acidic residues" evidence="5">
    <location>
        <begin position="570"/>
        <end position="582"/>
    </location>
</feature>
<evidence type="ECO:0000313" key="7">
    <source>
        <dbReference type="Proteomes" id="UP000660729"/>
    </source>
</evidence>
<dbReference type="SUPFAM" id="SSF48403">
    <property type="entry name" value="Ankyrin repeat"/>
    <property type="match status" value="2"/>
</dbReference>
<keyword evidence="2" id="KW-0677">Repeat</keyword>
<feature type="repeat" description="ANK" evidence="4">
    <location>
        <begin position="250"/>
        <end position="282"/>
    </location>
</feature>
<feature type="repeat" description="ANK" evidence="4">
    <location>
        <begin position="514"/>
        <end position="546"/>
    </location>
</feature>
<sequence length="605" mass="65126">MMTTLIEGNTASGHARQHNGNVYNTYHSHYTISQQEQDEKAAKQNQSLLEAAAEGQTRRLRRLIELGADAEYADSEGMTALHHAALSGFEDTVEALIDQDVNINARSETYGTPLCLASIKCRENIIRILLKHRAKADASGGCLGSALHAVCASGDVKIAELLLKAGLGVNTRKTVQWSVVSDLKLYGTLTDRQYKFADCQPLHVAARYGHKELAMYLIHSGADMNARYSWWDGVDRTMSFEECVPEKRSDRQTALLAASSAGDADTVLMLVSAGAYLEATDKFGGTALSHAAYFDTVATIPALLDAGANLNHQNIDGASPAALAAQLGNIAALKLLCDRGALLEQKSKFGRTVLALAAEQGQLEAVTYLIDQNAKLDTPGIDGRTVLSQTVRFNHVAVAEVLLKAGANIEKQDEHGRSPLAAAAAAGALQCVELLIDYRAALNGKDGYGATPLILAVENGQPNIVGQLLRAGADVEARDKFGRTALAYAARRGDVASVDKLLRYSGAVEIACNEGLTPLAYAVSFNHHLVIQRFLETGASVRFGSGRTHHVLKYVRDNGCDTETIRILEENDGPRNDSRNSEETIAGAERSDESQGFWKWLTGHS</sequence>
<evidence type="ECO:0000256" key="4">
    <source>
        <dbReference type="PROSITE-ProRule" id="PRU00023"/>
    </source>
</evidence>
<dbReference type="PANTHER" id="PTHR24161:SF85">
    <property type="entry name" value="PALMITOYLTRANSFERASE HIP14"/>
    <property type="match status" value="1"/>
</dbReference>
<dbReference type="PRINTS" id="PR01415">
    <property type="entry name" value="ANKYRIN"/>
</dbReference>
<evidence type="ECO:0000256" key="2">
    <source>
        <dbReference type="ARBA" id="ARBA00022737"/>
    </source>
</evidence>
<feature type="repeat" description="ANK" evidence="4">
    <location>
        <begin position="415"/>
        <end position="447"/>
    </location>
</feature>
<evidence type="ECO:0000256" key="3">
    <source>
        <dbReference type="ARBA" id="ARBA00023043"/>
    </source>
</evidence>
<evidence type="ECO:0000313" key="6">
    <source>
        <dbReference type="EMBL" id="KAF7198140.1"/>
    </source>
</evidence>
<feature type="repeat" description="ANK" evidence="4">
    <location>
        <begin position="349"/>
        <end position="381"/>
    </location>
</feature>
<feature type="repeat" description="ANK" evidence="4">
    <location>
        <begin position="145"/>
        <end position="174"/>
    </location>
</feature>
<feature type="repeat" description="ANK" evidence="4">
    <location>
        <begin position="283"/>
        <end position="315"/>
    </location>
</feature>
<dbReference type="Pfam" id="PF12796">
    <property type="entry name" value="Ank_2"/>
    <property type="match status" value="4"/>
</dbReference>
<accession>A0A8H6VTE9</accession>
<reference evidence="6" key="1">
    <citation type="submission" date="2020-04" db="EMBL/GenBank/DDBJ databases">
        <title>Draft genome resource of the tomato pathogen Pseudocercospora fuligena.</title>
        <authorList>
            <person name="Zaccaron A."/>
        </authorList>
    </citation>
    <scope>NUCLEOTIDE SEQUENCE</scope>
    <source>
        <strain evidence="6">PF001</strain>
    </source>
</reference>
<dbReference type="InterPro" id="IPR002110">
    <property type="entry name" value="Ankyrin_rpt"/>
</dbReference>
<feature type="repeat" description="ANK" evidence="4">
    <location>
        <begin position="448"/>
        <end position="480"/>
    </location>
</feature>
<name>A0A8H6VTE9_9PEZI</name>
<evidence type="ECO:0000256" key="1">
    <source>
        <dbReference type="ARBA" id="ARBA00012210"/>
    </source>
</evidence>
<keyword evidence="3 4" id="KW-0040">ANK repeat</keyword>
<dbReference type="PROSITE" id="PS50088">
    <property type="entry name" value="ANK_REPEAT"/>
    <property type="match status" value="11"/>
</dbReference>
<feature type="repeat" description="ANK" evidence="4">
    <location>
        <begin position="316"/>
        <end position="348"/>
    </location>
</feature>
<dbReference type="PROSITE" id="PS50297">
    <property type="entry name" value="ANK_REP_REGION"/>
    <property type="match status" value="7"/>
</dbReference>
<feature type="region of interest" description="Disordered" evidence="5">
    <location>
        <begin position="570"/>
        <end position="596"/>
    </location>
</feature>
<feature type="region of interest" description="Disordered" evidence="5">
    <location>
        <begin position="1"/>
        <end position="21"/>
    </location>
</feature>
<evidence type="ECO:0000256" key="5">
    <source>
        <dbReference type="SAM" id="MobiDB-lite"/>
    </source>
</evidence>
<dbReference type="AlphaFoldDB" id="A0A8H6VTE9"/>
<dbReference type="Proteomes" id="UP000660729">
    <property type="component" value="Unassembled WGS sequence"/>
</dbReference>